<gene>
    <name evidence="3" type="ORF">GCM10009721_12970</name>
</gene>
<keyword evidence="2" id="KW-1133">Transmembrane helix</keyword>
<feature type="region of interest" description="Disordered" evidence="1">
    <location>
        <begin position="84"/>
        <end position="121"/>
    </location>
</feature>
<reference evidence="4" key="1">
    <citation type="journal article" date="2019" name="Int. J. Syst. Evol. Microbiol.">
        <title>The Global Catalogue of Microorganisms (GCM) 10K type strain sequencing project: providing services to taxonomists for standard genome sequencing and annotation.</title>
        <authorList>
            <consortium name="The Broad Institute Genomics Platform"/>
            <consortium name="The Broad Institute Genome Sequencing Center for Infectious Disease"/>
            <person name="Wu L."/>
            <person name="Ma J."/>
        </authorList>
    </citation>
    <scope>NUCLEOTIDE SEQUENCE [LARGE SCALE GENOMIC DNA]</scope>
    <source>
        <strain evidence="4">JCM 1365</strain>
    </source>
</reference>
<keyword evidence="2" id="KW-0472">Membrane</keyword>
<evidence type="ECO:0000313" key="3">
    <source>
        <dbReference type="EMBL" id="GGM89189.1"/>
    </source>
</evidence>
<evidence type="ECO:0000256" key="2">
    <source>
        <dbReference type="SAM" id="Phobius"/>
    </source>
</evidence>
<protein>
    <submittedName>
        <fullName evidence="3">Uncharacterized protein</fullName>
    </submittedName>
</protein>
<dbReference type="RefSeq" id="WP_030201158.1">
    <property type="nucleotide sequence ID" value="NZ_BMNZ01000002.1"/>
</dbReference>
<accession>A0ABQ2HU90</accession>
<dbReference type="EMBL" id="BMNZ01000002">
    <property type="protein sequence ID" value="GGM89189.1"/>
    <property type="molecule type" value="Genomic_DNA"/>
</dbReference>
<evidence type="ECO:0000256" key="1">
    <source>
        <dbReference type="SAM" id="MobiDB-lite"/>
    </source>
</evidence>
<comment type="caution">
    <text evidence="3">The sequence shown here is derived from an EMBL/GenBank/DDBJ whole genome shotgun (WGS) entry which is preliminary data.</text>
</comment>
<evidence type="ECO:0000313" key="4">
    <source>
        <dbReference type="Proteomes" id="UP000623461"/>
    </source>
</evidence>
<organism evidence="3 4">
    <name type="scientific">Terrabacter tumescens</name>
    <dbReference type="NCBI Taxonomy" id="60443"/>
    <lineage>
        <taxon>Bacteria</taxon>
        <taxon>Bacillati</taxon>
        <taxon>Actinomycetota</taxon>
        <taxon>Actinomycetes</taxon>
        <taxon>Micrococcales</taxon>
        <taxon>Intrasporangiaceae</taxon>
        <taxon>Terrabacter</taxon>
    </lineage>
</organism>
<feature type="transmembrane region" description="Helical" evidence="2">
    <location>
        <begin position="54"/>
        <end position="80"/>
    </location>
</feature>
<sequence>MHRRRVSPYLVALGLLWGLPLVLVLVLHVVLPDHNASGQCTGLGFGCTPAPSDAVLFLGYFAALPLLVLGLVACLVIAIVQHRRDRSDPPDQPGRPDQPDQPGRPDDGAPGQPPAEDSESS</sequence>
<keyword evidence="4" id="KW-1185">Reference proteome</keyword>
<keyword evidence="2" id="KW-0812">Transmembrane</keyword>
<proteinExistence type="predicted"/>
<dbReference type="Proteomes" id="UP000623461">
    <property type="component" value="Unassembled WGS sequence"/>
</dbReference>
<name>A0ABQ2HU90_9MICO</name>